<feature type="region of interest" description="Disordered" evidence="1">
    <location>
        <begin position="1"/>
        <end position="148"/>
    </location>
</feature>
<proteinExistence type="predicted"/>
<evidence type="ECO:0000313" key="3">
    <source>
        <dbReference type="Proteomes" id="UP000010552"/>
    </source>
</evidence>
<protein>
    <submittedName>
        <fullName evidence="2">Uncharacterized protein</fullName>
    </submittedName>
</protein>
<dbReference type="InParanoid" id="L5L8A9"/>
<gene>
    <name evidence="2" type="ORF">PAL_GLEAN10004365</name>
</gene>
<feature type="compositionally biased region" description="Low complexity" evidence="1">
    <location>
        <begin position="52"/>
        <end position="62"/>
    </location>
</feature>
<reference evidence="3" key="1">
    <citation type="journal article" date="2013" name="Science">
        <title>Comparative analysis of bat genomes provides insight into the evolution of flight and immunity.</title>
        <authorList>
            <person name="Zhang G."/>
            <person name="Cowled C."/>
            <person name="Shi Z."/>
            <person name="Huang Z."/>
            <person name="Bishop-Lilly K.A."/>
            <person name="Fang X."/>
            <person name="Wynne J.W."/>
            <person name="Xiong Z."/>
            <person name="Baker M.L."/>
            <person name="Zhao W."/>
            <person name="Tachedjian M."/>
            <person name="Zhu Y."/>
            <person name="Zhou P."/>
            <person name="Jiang X."/>
            <person name="Ng J."/>
            <person name="Yang L."/>
            <person name="Wu L."/>
            <person name="Xiao J."/>
            <person name="Feng Y."/>
            <person name="Chen Y."/>
            <person name="Sun X."/>
            <person name="Zhang Y."/>
            <person name="Marsh G.A."/>
            <person name="Crameri G."/>
            <person name="Broder C.C."/>
            <person name="Frey K.G."/>
            <person name="Wang L.F."/>
            <person name="Wang J."/>
        </authorList>
    </citation>
    <scope>NUCLEOTIDE SEQUENCE [LARGE SCALE GENOMIC DNA]</scope>
</reference>
<accession>L5L8A9</accession>
<feature type="compositionally biased region" description="Pro residues" evidence="1">
    <location>
        <begin position="77"/>
        <end position="93"/>
    </location>
</feature>
<name>L5L8A9_PTEAL</name>
<sequence>MRRPLAGLGKSQSPEEAAGPETLSPGKGDSRPSWVRDTETTVWPARLSVVSPAPRFPRQLAPARPPPLPPTSGSSSSPPPPSPARACAPPPPLRTGLFSGFRLPGTNPGRSEGRSLGWAEGEVDTPPACPWKRMNGAWQKGSGGSGRK</sequence>
<dbReference type="AlphaFoldDB" id="L5L8A9"/>
<keyword evidence="3" id="KW-1185">Reference proteome</keyword>
<dbReference type="EMBL" id="KB030256">
    <property type="protein sequence ID" value="ELK19501.1"/>
    <property type="molecule type" value="Genomic_DNA"/>
</dbReference>
<feature type="compositionally biased region" description="Basic and acidic residues" evidence="1">
    <location>
        <begin position="28"/>
        <end position="39"/>
    </location>
</feature>
<organism evidence="2 3">
    <name type="scientific">Pteropus alecto</name>
    <name type="common">Black flying fox</name>
    <dbReference type="NCBI Taxonomy" id="9402"/>
    <lineage>
        <taxon>Eukaryota</taxon>
        <taxon>Metazoa</taxon>
        <taxon>Chordata</taxon>
        <taxon>Craniata</taxon>
        <taxon>Vertebrata</taxon>
        <taxon>Euteleostomi</taxon>
        <taxon>Mammalia</taxon>
        <taxon>Eutheria</taxon>
        <taxon>Laurasiatheria</taxon>
        <taxon>Chiroptera</taxon>
        <taxon>Yinpterochiroptera</taxon>
        <taxon>Pteropodoidea</taxon>
        <taxon>Pteropodidae</taxon>
        <taxon>Pteropodinae</taxon>
        <taxon>Pteropus</taxon>
    </lineage>
</organism>
<evidence type="ECO:0000313" key="2">
    <source>
        <dbReference type="EMBL" id="ELK19501.1"/>
    </source>
</evidence>
<evidence type="ECO:0000256" key="1">
    <source>
        <dbReference type="SAM" id="MobiDB-lite"/>
    </source>
</evidence>
<dbReference type="Proteomes" id="UP000010552">
    <property type="component" value="Unassembled WGS sequence"/>
</dbReference>